<feature type="chain" id="PRO_5034889145" evidence="7">
    <location>
        <begin position="20"/>
        <end position="406"/>
    </location>
</feature>
<dbReference type="PANTHER" id="PTHR31018">
    <property type="entry name" value="SPORULATION-SPECIFIC PROTEIN-RELATED"/>
    <property type="match status" value="1"/>
</dbReference>
<dbReference type="Pfam" id="PF13306">
    <property type="entry name" value="LRR_5"/>
    <property type="match status" value="2"/>
</dbReference>
<dbReference type="InterPro" id="IPR032675">
    <property type="entry name" value="LRR_dom_sf"/>
</dbReference>
<dbReference type="InterPro" id="IPR026906">
    <property type="entry name" value="LRR_5"/>
</dbReference>
<comment type="caution">
    <text evidence="8">The sequence shown here is derived from an EMBL/GenBank/DDBJ whole genome shotgun (WGS) entry which is preliminary data.</text>
</comment>
<dbReference type="EMBL" id="CAJPDT010000011">
    <property type="protein sequence ID" value="CAF9913402.1"/>
    <property type="molecule type" value="Genomic_DNA"/>
</dbReference>
<dbReference type="Gene3D" id="3.80.20.20">
    <property type="entry name" value="Receptor L-domain"/>
    <property type="match status" value="1"/>
</dbReference>
<keyword evidence="9" id="KW-1185">Reference proteome</keyword>
<evidence type="ECO:0000256" key="2">
    <source>
        <dbReference type="ARBA" id="ARBA00022512"/>
    </source>
</evidence>
<dbReference type="GO" id="GO:0009277">
    <property type="term" value="C:fungal-type cell wall"/>
    <property type="evidence" value="ECO:0007669"/>
    <property type="project" value="TreeGrafter"/>
</dbReference>
<dbReference type="Pfam" id="PF12454">
    <property type="entry name" value="Ecm33"/>
    <property type="match status" value="1"/>
</dbReference>
<dbReference type="GO" id="GO:0031505">
    <property type="term" value="P:fungal-type cell wall organization"/>
    <property type="evidence" value="ECO:0007669"/>
    <property type="project" value="TreeGrafter"/>
</dbReference>
<dbReference type="InterPro" id="IPR051648">
    <property type="entry name" value="CWI-Assembly_Regulator"/>
</dbReference>
<dbReference type="Gene3D" id="3.80.10.10">
    <property type="entry name" value="Ribonuclease Inhibitor"/>
    <property type="match status" value="1"/>
</dbReference>
<dbReference type="PANTHER" id="PTHR31018:SF3">
    <property type="entry name" value="RECEPTOR PROTEIN-TYROSINE KINASE"/>
    <property type="match status" value="1"/>
</dbReference>
<dbReference type="OrthoDB" id="536881at2759"/>
<keyword evidence="2" id="KW-0134">Cell wall</keyword>
<gene>
    <name evidence="8" type="ORF">IMSHALPRED_001010</name>
</gene>
<keyword evidence="4 7" id="KW-0732">Signal</keyword>
<evidence type="ECO:0000313" key="8">
    <source>
        <dbReference type="EMBL" id="CAF9913402.1"/>
    </source>
</evidence>
<feature type="signal peptide" evidence="7">
    <location>
        <begin position="1"/>
        <end position="19"/>
    </location>
</feature>
<dbReference type="GO" id="GO:0005886">
    <property type="term" value="C:plasma membrane"/>
    <property type="evidence" value="ECO:0007669"/>
    <property type="project" value="TreeGrafter"/>
</dbReference>
<feature type="region of interest" description="Disordered" evidence="6">
    <location>
        <begin position="359"/>
        <end position="382"/>
    </location>
</feature>
<dbReference type="Proteomes" id="UP000664534">
    <property type="component" value="Unassembled WGS sequence"/>
</dbReference>
<evidence type="ECO:0000256" key="3">
    <source>
        <dbReference type="ARBA" id="ARBA00022525"/>
    </source>
</evidence>
<sequence length="406" mass="41701">MAIITYLLPALAFASTAIAQCSNAATMTITQSADASALASCTTYSGSVAIPTGLATPQDSNGHQQLIVDGVQAITGNLTVTNAIMLSSLTFGDLKTIGGFELGGLTVLSELSFPQLTQVSSMNFTALPALQQMSFGGSGISQADSILITNTGLSSLQGINNLQSVSTFNVNNNAALQNISLQVVSIKNSLDIEANDGYVSGLSTTFPMLETAQNMTFRNCSSISLPSLANVTEDLGFYGNTITSFAAPNLTTVGGLIFVDNTDLTNISIPGLVSVNGSYQIANNTMLKQINGFQKLSVIKGALDFNGNFTEVDLPALTQVQGAFNVQSSGQLDCTAFNADKNSKQVIKGNYVCSGSLSTPGGAGTKVSASSTSKPTGKSAAGHNDVNVQAVMGGASLIAGLLQLIL</sequence>
<evidence type="ECO:0000256" key="7">
    <source>
        <dbReference type="SAM" id="SignalP"/>
    </source>
</evidence>
<evidence type="ECO:0000256" key="6">
    <source>
        <dbReference type="SAM" id="MobiDB-lite"/>
    </source>
</evidence>
<evidence type="ECO:0000256" key="5">
    <source>
        <dbReference type="ARBA" id="ARBA00023180"/>
    </source>
</evidence>
<name>A0A8H3I3A4_9LECA</name>
<feature type="compositionally biased region" description="Polar residues" evidence="6">
    <location>
        <begin position="367"/>
        <end position="376"/>
    </location>
</feature>
<evidence type="ECO:0000256" key="4">
    <source>
        <dbReference type="ARBA" id="ARBA00022729"/>
    </source>
</evidence>
<comment type="subcellular location">
    <subcellularLocation>
        <location evidence="1">Secreted</location>
        <location evidence="1">Cell wall</location>
    </subcellularLocation>
</comment>
<evidence type="ECO:0000313" key="9">
    <source>
        <dbReference type="Proteomes" id="UP000664534"/>
    </source>
</evidence>
<protein>
    <submittedName>
        <fullName evidence="8">Uncharacterized protein</fullName>
    </submittedName>
</protein>
<evidence type="ECO:0000256" key="1">
    <source>
        <dbReference type="ARBA" id="ARBA00004191"/>
    </source>
</evidence>
<keyword evidence="5" id="KW-0325">Glycoprotein</keyword>
<proteinExistence type="predicted"/>
<dbReference type="GO" id="GO:0009986">
    <property type="term" value="C:cell surface"/>
    <property type="evidence" value="ECO:0007669"/>
    <property type="project" value="TreeGrafter"/>
</dbReference>
<dbReference type="AlphaFoldDB" id="A0A8H3I3A4"/>
<reference evidence="8" key="1">
    <citation type="submission" date="2021-03" db="EMBL/GenBank/DDBJ databases">
        <authorList>
            <person name="Tagirdzhanova G."/>
        </authorList>
    </citation>
    <scope>NUCLEOTIDE SEQUENCE</scope>
</reference>
<organism evidence="8 9">
    <name type="scientific">Imshaugia aleurites</name>
    <dbReference type="NCBI Taxonomy" id="172621"/>
    <lineage>
        <taxon>Eukaryota</taxon>
        <taxon>Fungi</taxon>
        <taxon>Dikarya</taxon>
        <taxon>Ascomycota</taxon>
        <taxon>Pezizomycotina</taxon>
        <taxon>Lecanoromycetes</taxon>
        <taxon>OSLEUM clade</taxon>
        <taxon>Lecanoromycetidae</taxon>
        <taxon>Lecanorales</taxon>
        <taxon>Lecanorineae</taxon>
        <taxon>Parmeliaceae</taxon>
        <taxon>Imshaugia</taxon>
    </lineage>
</organism>
<accession>A0A8H3I3A4</accession>
<keyword evidence="3" id="KW-0964">Secreted</keyword>
<dbReference type="InterPro" id="IPR036941">
    <property type="entry name" value="Rcpt_L-dom_sf"/>
</dbReference>
<dbReference type="SUPFAM" id="SSF52058">
    <property type="entry name" value="L domain-like"/>
    <property type="match status" value="2"/>
</dbReference>